<sequence>MKSWGHKTIKFSFDNSSSFFDDHQSC</sequence>
<reference evidence="1" key="2">
    <citation type="journal article" date="2015" name="Data Brief">
        <title>Shoot transcriptome of the giant reed, Arundo donax.</title>
        <authorList>
            <person name="Barrero R.A."/>
            <person name="Guerrero F.D."/>
            <person name="Moolhuijzen P."/>
            <person name="Goolsby J.A."/>
            <person name="Tidwell J."/>
            <person name="Bellgard S.E."/>
            <person name="Bellgard M.I."/>
        </authorList>
    </citation>
    <scope>NUCLEOTIDE SEQUENCE</scope>
    <source>
        <tissue evidence="1">Shoot tissue taken approximately 20 cm above the soil surface</tissue>
    </source>
</reference>
<proteinExistence type="predicted"/>
<accession>A0A0A8Z8A2</accession>
<dbReference type="EMBL" id="GBRH01262859">
    <property type="protein sequence ID" value="JAD35036.1"/>
    <property type="molecule type" value="Transcribed_RNA"/>
</dbReference>
<reference evidence="1" key="1">
    <citation type="submission" date="2014-09" db="EMBL/GenBank/DDBJ databases">
        <authorList>
            <person name="Magalhaes I.L.F."/>
            <person name="Oliveira U."/>
            <person name="Santos F.R."/>
            <person name="Vidigal T.H.D.A."/>
            <person name="Brescovit A.D."/>
            <person name="Santos A.J."/>
        </authorList>
    </citation>
    <scope>NUCLEOTIDE SEQUENCE</scope>
    <source>
        <tissue evidence="1">Shoot tissue taken approximately 20 cm above the soil surface</tissue>
    </source>
</reference>
<name>A0A0A8Z8A2_ARUDO</name>
<evidence type="ECO:0000313" key="1">
    <source>
        <dbReference type="EMBL" id="JAD35036.1"/>
    </source>
</evidence>
<protein>
    <submittedName>
        <fullName evidence="1">Uncharacterized protein</fullName>
    </submittedName>
</protein>
<organism evidence="1">
    <name type="scientific">Arundo donax</name>
    <name type="common">Giant reed</name>
    <name type="synonym">Donax arundinaceus</name>
    <dbReference type="NCBI Taxonomy" id="35708"/>
    <lineage>
        <taxon>Eukaryota</taxon>
        <taxon>Viridiplantae</taxon>
        <taxon>Streptophyta</taxon>
        <taxon>Embryophyta</taxon>
        <taxon>Tracheophyta</taxon>
        <taxon>Spermatophyta</taxon>
        <taxon>Magnoliopsida</taxon>
        <taxon>Liliopsida</taxon>
        <taxon>Poales</taxon>
        <taxon>Poaceae</taxon>
        <taxon>PACMAD clade</taxon>
        <taxon>Arundinoideae</taxon>
        <taxon>Arundineae</taxon>
        <taxon>Arundo</taxon>
    </lineage>
</organism>
<dbReference type="AlphaFoldDB" id="A0A0A8Z8A2"/>